<name>A0A5B9EHH6_9BACT</name>
<organism evidence="3 4">
    <name type="scientific">Terriglobus albidus</name>
    <dbReference type="NCBI Taxonomy" id="1592106"/>
    <lineage>
        <taxon>Bacteria</taxon>
        <taxon>Pseudomonadati</taxon>
        <taxon>Acidobacteriota</taxon>
        <taxon>Terriglobia</taxon>
        <taxon>Terriglobales</taxon>
        <taxon>Acidobacteriaceae</taxon>
        <taxon>Terriglobus</taxon>
    </lineage>
</organism>
<dbReference type="Gene3D" id="3.40.50.720">
    <property type="entry name" value="NAD(P)-binding Rossmann-like Domain"/>
    <property type="match status" value="1"/>
</dbReference>
<dbReference type="PROSITE" id="PS00061">
    <property type="entry name" value="ADH_SHORT"/>
    <property type="match status" value="1"/>
</dbReference>
<dbReference type="PRINTS" id="PR00081">
    <property type="entry name" value="GDHRDH"/>
</dbReference>
<dbReference type="EMBL" id="CP042806">
    <property type="protein sequence ID" value="QEE30280.1"/>
    <property type="molecule type" value="Genomic_DNA"/>
</dbReference>
<evidence type="ECO:0000313" key="4">
    <source>
        <dbReference type="Proteomes" id="UP000321820"/>
    </source>
</evidence>
<evidence type="ECO:0000256" key="1">
    <source>
        <dbReference type="ARBA" id="ARBA00006484"/>
    </source>
</evidence>
<keyword evidence="4" id="KW-1185">Reference proteome</keyword>
<keyword evidence="2" id="KW-0560">Oxidoreductase</keyword>
<dbReference type="Pfam" id="PF13561">
    <property type="entry name" value="adh_short_C2"/>
    <property type="match status" value="1"/>
</dbReference>
<reference evidence="3 4" key="1">
    <citation type="submission" date="2019-08" db="EMBL/GenBank/DDBJ databases">
        <title>Complete genome sequence of Terriglobus albidus strain ORNL.</title>
        <authorList>
            <person name="Podar M."/>
        </authorList>
    </citation>
    <scope>NUCLEOTIDE SEQUENCE [LARGE SCALE GENOMIC DNA]</scope>
    <source>
        <strain evidence="3 4">ORNL</strain>
    </source>
</reference>
<gene>
    <name evidence="3" type="ORF">FTW19_21225</name>
</gene>
<sequence>MRLKCCNSAEGAALPDYSSFQLTDKIAVVTGASQGIGRAIAIGLAQAGAHLVLAKYPGPRMEEIEAVKREIEGLGRRAEIVITDVNKVADCQALIQKTVDHFGGVDILVNNASWTGTGDAVDVTEEEYDKTFDATVKSVFFASQAAGRVMLQQPEGGRIIHIGSNFGEIAFKKRAVYAAAKAAVHHMAKALSLEWAGKGVLVNTVAPCITETESRKNILERPGYKEWATQEMIPRGRWNQPEDLVGAVLFLSSPFADMIAGHTLMVDGGWTIH</sequence>
<dbReference type="GO" id="GO:0016616">
    <property type="term" value="F:oxidoreductase activity, acting on the CH-OH group of donors, NAD or NADP as acceptor"/>
    <property type="evidence" value="ECO:0007669"/>
    <property type="project" value="TreeGrafter"/>
</dbReference>
<dbReference type="Proteomes" id="UP000321820">
    <property type="component" value="Chromosome"/>
</dbReference>
<accession>A0A5B9EHH6</accession>
<evidence type="ECO:0000313" key="3">
    <source>
        <dbReference type="EMBL" id="QEE30280.1"/>
    </source>
</evidence>
<comment type="similarity">
    <text evidence="1">Belongs to the short-chain dehydrogenases/reductases (SDR) family.</text>
</comment>
<dbReference type="AlphaFoldDB" id="A0A5B9EHH6"/>
<evidence type="ECO:0000256" key="2">
    <source>
        <dbReference type="ARBA" id="ARBA00023002"/>
    </source>
</evidence>
<dbReference type="PRINTS" id="PR00080">
    <property type="entry name" value="SDRFAMILY"/>
</dbReference>
<dbReference type="SUPFAM" id="SSF51735">
    <property type="entry name" value="NAD(P)-binding Rossmann-fold domains"/>
    <property type="match status" value="1"/>
</dbReference>
<dbReference type="InterPro" id="IPR020904">
    <property type="entry name" value="Sc_DH/Rdtase_CS"/>
</dbReference>
<protein>
    <submittedName>
        <fullName evidence="3">SDR family oxidoreductase</fullName>
    </submittedName>
</protein>
<dbReference type="KEGG" id="talb:FTW19_21225"/>
<proteinExistence type="inferred from homology"/>
<dbReference type="FunFam" id="3.40.50.720:FF:000084">
    <property type="entry name" value="Short-chain dehydrogenase reductase"/>
    <property type="match status" value="1"/>
</dbReference>
<dbReference type="OrthoDB" id="9803333at2"/>
<dbReference type="PANTHER" id="PTHR42760">
    <property type="entry name" value="SHORT-CHAIN DEHYDROGENASES/REDUCTASES FAMILY MEMBER"/>
    <property type="match status" value="1"/>
</dbReference>
<dbReference type="InterPro" id="IPR036291">
    <property type="entry name" value="NAD(P)-bd_dom_sf"/>
</dbReference>
<dbReference type="InterPro" id="IPR002347">
    <property type="entry name" value="SDR_fam"/>
</dbReference>
<dbReference type="PANTHER" id="PTHR42760:SF115">
    <property type="entry name" value="3-OXOACYL-[ACYL-CARRIER-PROTEIN] REDUCTASE FABG"/>
    <property type="match status" value="1"/>
</dbReference>